<evidence type="ECO:0000256" key="8">
    <source>
        <dbReference type="ARBA" id="ARBA00023012"/>
    </source>
</evidence>
<dbReference type="PANTHER" id="PTHR45339">
    <property type="entry name" value="HYBRID SIGNAL TRANSDUCTION HISTIDINE KINASE J"/>
    <property type="match status" value="1"/>
</dbReference>
<comment type="subunit">
    <text evidence="9">At low DSF concentrations, interacts with RpfF.</text>
</comment>
<dbReference type="InterPro" id="IPR003594">
    <property type="entry name" value="HATPase_dom"/>
</dbReference>
<dbReference type="EMBL" id="CP061800">
    <property type="protein sequence ID" value="QTA84102.1"/>
    <property type="molecule type" value="Genomic_DNA"/>
</dbReference>
<keyword evidence="8" id="KW-0902">Two-component regulatory system</keyword>
<keyword evidence="5" id="KW-0547">Nucleotide-binding</keyword>
<evidence type="ECO:0000313" key="14">
    <source>
        <dbReference type="Proteomes" id="UP000663722"/>
    </source>
</evidence>
<dbReference type="EC" id="2.7.13.3" evidence="2"/>
<dbReference type="InterPro" id="IPR036890">
    <property type="entry name" value="HATPase_C_sf"/>
</dbReference>
<dbReference type="GO" id="GO:0005524">
    <property type="term" value="F:ATP binding"/>
    <property type="evidence" value="ECO:0007669"/>
    <property type="project" value="UniProtKB-KW"/>
</dbReference>
<dbReference type="RefSeq" id="WP_207680728.1">
    <property type="nucleotide sequence ID" value="NZ_CP061800.1"/>
</dbReference>
<feature type="domain" description="Histidine kinase" evidence="12">
    <location>
        <begin position="99"/>
        <end position="320"/>
    </location>
</feature>
<dbReference type="PANTHER" id="PTHR45339:SF1">
    <property type="entry name" value="HYBRID SIGNAL TRANSDUCTION HISTIDINE KINASE J"/>
    <property type="match status" value="1"/>
</dbReference>
<keyword evidence="7" id="KW-0067">ATP-binding</keyword>
<evidence type="ECO:0000259" key="12">
    <source>
        <dbReference type="PROSITE" id="PS50109"/>
    </source>
</evidence>
<dbReference type="PRINTS" id="PR00344">
    <property type="entry name" value="BCTRLSENSOR"/>
</dbReference>
<keyword evidence="14" id="KW-1185">Reference proteome</keyword>
<evidence type="ECO:0000256" key="4">
    <source>
        <dbReference type="ARBA" id="ARBA00022679"/>
    </source>
</evidence>
<evidence type="ECO:0000256" key="7">
    <source>
        <dbReference type="ARBA" id="ARBA00022840"/>
    </source>
</evidence>
<dbReference type="CDD" id="cd16922">
    <property type="entry name" value="HATPase_EvgS-ArcB-TorS-like"/>
    <property type="match status" value="1"/>
</dbReference>
<evidence type="ECO:0000256" key="11">
    <source>
        <dbReference type="SAM" id="Coils"/>
    </source>
</evidence>
<evidence type="ECO:0000256" key="10">
    <source>
        <dbReference type="ARBA" id="ARBA00068150"/>
    </source>
</evidence>
<dbReference type="Gene3D" id="3.30.565.10">
    <property type="entry name" value="Histidine kinase-like ATPase, C-terminal domain"/>
    <property type="match status" value="1"/>
</dbReference>
<dbReference type="Gene3D" id="1.10.287.130">
    <property type="match status" value="1"/>
</dbReference>
<dbReference type="FunFam" id="3.30.565.10:FF:000010">
    <property type="entry name" value="Sensor histidine kinase RcsC"/>
    <property type="match status" value="1"/>
</dbReference>
<dbReference type="InterPro" id="IPR004358">
    <property type="entry name" value="Sig_transdc_His_kin-like_C"/>
</dbReference>
<dbReference type="SUPFAM" id="SSF55874">
    <property type="entry name" value="ATPase domain of HSP90 chaperone/DNA topoisomerase II/histidine kinase"/>
    <property type="match status" value="1"/>
</dbReference>
<reference evidence="13" key="1">
    <citation type="journal article" date="2021" name="Microb. Physiol.">
        <title>Proteogenomic Insights into the Physiology of Marine, Sulfate-Reducing, Filamentous Desulfonema limicola and Desulfonema magnum.</title>
        <authorList>
            <person name="Schnaars V."/>
            <person name="Wohlbrand L."/>
            <person name="Scheve S."/>
            <person name="Hinrichs C."/>
            <person name="Reinhardt R."/>
            <person name="Rabus R."/>
        </authorList>
    </citation>
    <scope>NUCLEOTIDE SEQUENCE</scope>
    <source>
        <strain evidence="13">4be13</strain>
    </source>
</reference>
<dbReference type="SMART" id="SM00388">
    <property type="entry name" value="HisKA"/>
    <property type="match status" value="1"/>
</dbReference>
<dbReference type="FunFam" id="1.10.287.130:FF:000002">
    <property type="entry name" value="Two-component osmosensing histidine kinase"/>
    <property type="match status" value="1"/>
</dbReference>
<comment type="catalytic activity">
    <reaction evidence="1">
        <text>ATP + protein L-histidine = ADP + protein N-phospho-L-histidine.</text>
        <dbReference type="EC" id="2.7.13.3"/>
    </reaction>
</comment>
<dbReference type="CDD" id="cd00082">
    <property type="entry name" value="HisKA"/>
    <property type="match status" value="1"/>
</dbReference>
<evidence type="ECO:0000256" key="1">
    <source>
        <dbReference type="ARBA" id="ARBA00000085"/>
    </source>
</evidence>
<dbReference type="SMART" id="SM00387">
    <property type="entry name" value="HATPase_c"/>
    <property type="match status" value="1"/>
</dbReference>
<evidence type="ECO:0000256" key="9">
    <source>
        <dbReference type="ARBA" id="ARBA00064003"/>
    </source>
</evidence>
<keyword evidence="4" id="KW-0808">Transferase</keyword>
<gene>
    <name evidence="13" type="ORF">dnm_000950</name>
</gene>
<dbReference type="AlphaFoldDB" id="A0A975GK07"/>
<dbReference type="GO" id="GO:0000155">
    <property type="term" value="F:phosphorelay sensor kinase activity"/>
    <property type="evidence" value="ECO:0007669"/>
    <property type="project" value="InterPro"/>
</dbReference>
<dbReference type="InterPro" id="IPR005467">
    <property type="entry name" value="His_kinase_dom"/>
</dbReference>
<protein>
    <recommendedName>
        <fullName evidence="10">Sensory/regulatory protein RpfC</fullName>
        <ecNumber evidence="2">2.7.13.3</ecNumber>
    </recommendedName>
</protein>
<dbReference type="SUPFAM" id="SSF47384">
    <property type="entry name" value="Homodimeric domain of signal transducing histidine kinase"/>
    <property type="match status" value="1"/>
</dbReference>
<dbReference type="PROSITE" id="PS50109">
    <property type="entry name" value="HIS_KIN"/>
    <property type="match status" value="1"/>
</dbReference>
<organism evidence="13 14">
    <name type="scientific">Desulfonema magnum</name>
    <dbReference type="NCBI Taxonomy" id="45655"/>
    <lineage>
        <taxon>Bacteria</taxon>
        <taxon>Pseudomonadati</taxon>
        <taxon>Thermodesulfobacteriota</taxon>
        <taxon>Desulfobacteria</taxon>
        <taxon>Desulfobacterales</taxon>
        <taxon>Desulfococcaceae</taxon>
        <taxon>Desulfonema</taxon>
    </lineage>
</organism>
<dbReference type="Proteomes" id="UP000663722">
    <property type="component" value="Chromosome"/>
</dbReference>
<evidence type="ECO:0000256" key="6">
    <source>
        <dbReference type="ARBA" id="ARBA00022777"/>
    </source>
</evidence>
<evidence type="ECO:0000256" key="3">
    <source>
        <dbReference type="ARBA" id="ARBA00022553"/>
    </source>
</evidence>
<dbReference type="InterPro" id="IPR003661">
    <property type="entry name" value="HisK_dim/P_dom"/>
</dbReference>
<dbReference type="Pfam" id="PF02518">
    <property type="entry name" value="HATPase_c"/>
    <property type="match status" value="1"/>
</dbReference>
<dbReference type="KEGG" id="dmm:dnm_000950"/>
<dbReference type="Pfam" id="PF00512">
    <property type="entry name" value="HisKA"/>
    <property type="match status" value="1"/>
</dbReference>
<feature type="coiled-coil region" evidence="11">
    <location>
        <begin position="62"/>
        <end position="92"/>
    </location>
</feature>
<sequence length="333" mass="37617">MQLSDSLREQSECKIKSLEVRYNPSGEEIFFSREDELDQATRTFACLPGYPSNQFWYFSDERQEMKKQLSQLRTTNKKLKEAKEAAEAVAKAKSEFLAFMSHEIKNPMSAIISMTNFLMKTELTAQQYRFADIIREGGENLLRIVNDILDFSKIESGKMALEANRFELMTCLRNVYDLLVLKASEKNIELTFLIEPSVPRFINSDVIRLNQILFNLVENALKFTEQGEVSVGVKKISENNGMVELQFSVKDTGIGIPSDKRECLFQSFSQIDVSTMKKYGGTGLGLAICSHLVKLMGGKIWLESSAGKGSTFFFTIFTTAAQETVAKKYPLAA</sequence>
<name>A0A975GK07_9BACT</name>
<accession>A0A975GK07</accession>
<keyword evidence="6 13" id="KW-0418">Kinase</keyword>
<keyword evidence="3" id="KW-0597">Phosphoprotein</keyword>
<proteinExistence type="predicted"/>
<evidence type="ECO:0000256" key="2">
    <source>
        <dbReference type="ARBA" id="ARBA00012438"/>
    </source>
</evidence>
<keyword evidence="11" id="KW-0175">Coiled coil</keyword>
<evidence type="ECO:0000313" key="13">
    <source>
        <dbReference type="EMBL" id="QTA84102.1"/>
    </source>
</evidence>
<dbReference type="InterPro" id="IPR036097">
    <property type="entry name" value="HisK_dim/P_sf"/>
</dbReference>
<evidence type="ECO:0000256" key="5">
    <source>
        <dbReference type="ARBA" id="ARBA00022741"/>
    </source>
</evidence>